<feature type="region of interest" description="Disordered" evidence="1">
    <location>
        <begin position="28"/>
        <end position="52"/>
    </location>
</feature>
<dbReference type="Proteomes" id="UP000199181">
    <property type="component" value="Unassembled WGS sequence"/>
</dbReference>
<evidence type="ECO:0000256" key="1">
    <source>
        <dbReference type="SAM" id="MobiDB-lite"/>
    </source>
</evidence>
<dbReference type="AlphaFoldDB" id="A0A1I0KTI3"/>
<dbReference type="EMBL" id="FOIJ01000014">
    <property type="protein sequence ID" value="SEU29354.1"/>
    <property type="molecule type" value="Genomic_DNA"/>
</dbReference>
<evidence type="ECO:0000313" key="2">
    <source>
        <dbReference type="EMBL" id="SEU29354.1"/>
    </source>
</evidence>
<proteinExistence type="predicted"/>
<sequence length="287" mass="29419">MRAHPIWLWSALVAGVLGGSLGCDGDASGKPDAGLDGGPGDGGDAGPDGGPSAFTCDVPRQLGCNPGELCLFYRWENGVQGSRCLTGACDPVQQDCPSGQRCTYVRTADKTERACVEDGTADEGNPCQLSGPAEGQGIDTCKKGLFCTDVLQEDGGTAFQCAKLCHDTEQCGAPLQCNEVLWLSGTQETPLVCGGQAKPCDLLAQDCESPLGCYPTTGTPSCASQGSRAEGARCEFSNQCAFGSACVGSGSEKACRPLCRLPEGQPLCAQGSCQPLQGHPDVGACIP</sequence>
<protein>
    <submittedName>
        <fullName evidence="2">Uncharacterized protein</fullName>
    </submittedName>
</protein>
<dbReference type="RefSeq" id="WP_143076157.1">
    <property type="nucleotide sequence ID" value="NZ_FOIJ01000014.1"/>
</dbReference>
<name>A0A1I0KTI3_9BACT</name>
<dbReference type="PROSITE" id="PS51257">
    <property type="entry name" value="PROKAR_LIPOPROTEIN"/>
    <property type="match status" value="1"/>
</dbReference>
<reference evidence="3" key="1">
    <citation type="submission" date="2016-10" db="EMBL/GenBank/DDBJ databases">
        <authorList>
            <person name="Varghese N."/>
            <person name="Submissions S."/>
        </authorList>
    </citation>
    <scope>NUCLEOTIDE SEQUENCE [LARGE SCALE GENOMIC DNA]</scope>
    <source>
        <strain evidence="3">DSM 16858</strain>
    </source>
</reference>
<accession>A0A1I0KTI3</accession>
<organism evidence="2 3">
    <name type="scientific">Stigmatella erecta</name>
    <dbReference type="NCBI Taxonomy" id="83460"/>
    <lineage>
        <taxon>Bacteria</taxon>
        <taxon>Pseudomonadati</taxon>
        <taxon>Myxococcota</taxon>
        <taxon>Myxococcia</taxon>
        <taxon>Myxococcales</taxon>
        <taxon>Cystobacterineae</taxon>
        <taxon>Archangiaceae</taxon>
        <taxon>Stigmatella</taxon>
    </lineage>
</organism>
<gene>
    <name evidence="2" type="ORF">SAMN05443639_11496</name>
</gene>
<evidence type="ECO:0000313" key="3">
    <source>
        <dbReference type="Proteomes" id="UP000199181"/>
    </source>
</evidence>
<keyword evidence="3" id="KW-1185">Reference proteome</keyword>
<feature type="compositionally biased region" description="Gly residues" evidence="1">
    <location>
        <begin position="35"/>
        <end position="49"/>
    </location>
</feature>